<sequence length="227" mass="24084">MTVTLERTDAVAYVTWGDDENRFTADWLDEVDAVLADLAAAPPRVLVSHGVGKFFSNGLVEAEITAAPRRRAEYLIRIHRLLATVTTLPFPTVAAVNGHAFGAGAMLALAHDFRVMNAERGYFCFPEVDIGIPFTDGMSALIQAKLSPMAALEAMTTGRRYGGPAAVERGLVDRVAAPEAVLETAVEFAGSLSTKDPSTLAAIKGTMFAGPVARLLADERPASPVSP</sequence>
<dbReference type="Proteomes" id="UP001501295">
    <property type="component" value="Unassembled WGS sequence"/>
</dbReference>
<keyword evidence="2" id="KW-1185">Reference proteome</keyword>
<evidence type="ECO:0000313" key="1">
    <source>
        <dbReference type="EMBL" id="GAA4671477.1"/>
    </source>
</evidence>
<reference evidence="2" key="1">
    <citation type="journal article" date="2019" name="Int. J. Syst. Evol. Microbiol.">
        <title>The Global Catalogue of Microorganisms (GCM) 10K type strain sequencing project: providing services to taxonomists for standard genome sequencing and annotation.</title>
        <authorList>
            <consortium name="The Broad Institute Genomics Platform"/>
            <consortium name="The Broad Institute Genome Sequencing Center for Infectious Disease"/>
            <person name="Wu L."/>
            <person name="Ma J."/>
        </authorList>
    </citation>
    <scope>NUCLEOTIDE SEQUENCE [LARGE SCALE GENOMIC DNA]</scope>
    <source>
        <strain evidence="2">JCM 18956</strain>
    </source>
</reference>
<dbReference type="PANTHER" id="PTHR11941">
    <property type="entry name" value="ENOYL-COA HYDRATASE-RELATED"/>
    <property type="match status" value="1"/>
</dbReference>
<dbReference type="InterPro" id="IPR029045">
    <property type="entry name" value="ClpP/crotonase-like_dom_sf"/>
</dbReference>
<dbReference type="Gene3D" id="3.90.226.10">
    <property type="entry name" value="2-enoyl-CoA Hydratase, Chain A, domain 1"/>
    <property type="match status" value="1"/>
</dbReference>
<comment type="caution">
    <text evidence="1">The sequence shown here is derived from an EMBL/GenBank/DDBJ whole genome shotgun (WGS) entry which is preliminary data.</text>
</comment>
<evidence type="ECO:0000313" key="2">
    <source>
        <dbReference type="Proteomes" id="UP001501295"/>
    </source>
</evidence>
<gene>
    <name evidence="1" type="ORF">GCM10025780_14120</name>
</gene>
<dbReference type="InterPro" id="IPR001753">
    <property type="entry name" value="Enoyl-CoA_hydra/iso"/>
</dbReference>
<accession>A0ABP8VSQ2</accession>
<proteinExistence type="predicted"/>
<dbReference type="CDD" id="cd06558">
    <property type="entry name" value="crotonase-like"/>
    <property type="match status" value="1"/>
</dbReference>
<dbReference type="Pfam" id="PF00378">
    <property type="entry name" value="ECH_1"/>
    <property type="match status" value="1"/>
</dbReference>
<dbReference type="SUPFAM" id="SSF52096">
    <property type="entry name" value="ClpP/crotonase"/>
    <property type="match status" value="1"/>
</dbReference>
<dbReference type="RefSeq" id="WP_345374796.1">
    <property type="nucleotide sequence ID" value="NZ_BAABLM010000002.1"/>
</dbReference>
<protein>
    <submittedName>
        <fullName evidence="1">Enoyl-CoA hydratase-related protein</fullName>
    </submittedName>
</protein>
<name>A0ABP8VSQ2_9MICO</name>
<dbReference type="EMBL" id="BAABLM010000002">
    <property type="protein sequence ID" value="GAA4671477.1"/>
    <property type="molecule type" value="Genomic_DNA"/>
</dbReference>
<organism evidence="1 2">
    <name type="scientific">Frondihabitans cladoniiphilus</name>
    <dbReference type="NCBI Taxonomy" id="715785"/>
    <lineage>
        <taxon>Bacteria</taxon>
        <taxon>Bacillati</taxon>
        <taxon>Actinomycetota</taxon>
        <taxon>Actinomycetes</taxon>
        <taxon>Micrococcales</taxon>
        <taxon>Microbacteriaceae</taxon>
        <taxon>Frondihabitans</taxon>
    </lineage>
</organism>
<dbReference type="PANTHER" id="PTHR11941:SF75">
    <property type="entry name" value="ENOYL-COA HYDRATASE_ISOMERASE FAMILY PROTEIN"/>
    <property type="match status" value="1"/>
</dbReference>